<accession>A0A1Z5KLV4</accession>
<feature type="region of interest" description="Disordered" evidence="1">
    <location>
        <begin position="110"/>
        <end position="139"/>
    </location>
</feature>
<keyword evidence="3" id="KW-1185">Reference proteome</keyword>
<organism evidence="2 3">
    <name type="scientific">Fistulifera solaris</name>
    <name type="common">Oleaginous diatom</name>
    <dbReference type="NCBI Taxonomy" id="1519565"/>
    <lineage>
        <taxon>Eukaryota</taxon>
        <taxon>Sar</taxon>
        <taxon>Stramenopiles</taxon>
        <taxon>Ochrophyta</taxon>
        <taxon>Bacillariophyta</taxon>
        <taxon>Bacillariophyceae</taxon>
        <taxon>Bacillariophycidae</taxon>
        <taxon>Naviculales</taxon>
        <taxon>Naviculaceae</taxon>
        <taxon>Fistulifera</taxon>
    </lineage>
</organism>
<dbReference type="Proteomes" id="UP000198406">
    <property type="component" value="Unassembled WGS sequence"/>
</dbReference>
<feature type="region of interest" description="Disordered" evidence="1">
    <location>
        <begin position="22"/>
        <end position="47"/>
    </location>
</feature>
<feature type="compositionally biased region" description="Polar residues" evidence="1">
    <location>
        <begin position="119"/>
        <end position="129"/>
    </location>
</feature>
<dbReference type="AlphaFoldDB" id="A0A1Z5KLV4"/>
<sequence length="159" mass="17484">MADYEDYPYDDDQQYDYQYGEQDMDYGYGDDAGDYGYGEAEPDESAPIEDMGYEQDTVAEEIAPKRRTPKRRCSVTKYSLVSAAENGGAEAEMVKNLQAAEIMNQFRNGGGVPSAVPSEGSTDSKSVDTVGTLPRSEEAAAPVKVSKFSRLRKRLSIFG</sequence>
<gene>
    <name evidence="2" type="ORF">FisN_23Lh115</name>
</gene>
<proteinExistence type="predicted"/>
<comment type="caution">
    <text evidence="2">The sequence shown here is derived from an EMBL/GenBank/DDBJ whole genome shotgun (WGS) entry which is preliminary data.</text>
</comment>
<dbReference type="InParanoid" id="A0A1Z5KLV4"/>
<name>A0A1Z5KLV4_FISSO</name>
<evidence type="ECO:0000313" key="3">
    <source>
        <dbReference type="Proteomes" id="UP000198406"/>
    </source>
</evidence>
<dbReference type="EMBL" id="BDSP01000255">
    <property type="protein sequence ID" value="GAX27310.1"/>
    <property type="molecule type" value="Genomic_DNA"/>
</dbReference>
<evidence type="ECO:0000313" key="2">
    <source>
        <dbReference type="EMBL" id="GAX27310.1"/>
    </source>
</evidence>
<reference evidence="2 3" key="1">
    <citation type="journal article" date="2015" name="Plant Cell">
        <title>Oil accumulation by the oleaginous diatom Fistulifera solaris as revealed by the genome and transcriptome.</title>
        <authorList>
            <person name="Tanaka T."/>
            <person name="Maeda Y."/>
            <person name="Veluchamy A."/>
            <person name="Tanaka M."/>
            <person name="Abida H."/>
            <person name="Marechal E."/>
            <person name="Bowler C."/>
            <person name="Muto M."/>
            <person name="Sunaga Y."/>
            <person name="Tanaka M."/>
            <person name="Yoshino T."/>
            <person name="Taniguchi T."/>
            <person name="Fukuda Y."/>
            <person name="Nemoto M."/>
            <person name="Matsumoto M."/>
            <person name="Wong P.S."/>
            <person name="Aburatani S."/>
            <person name="Fujibuchi W."/>
        </authorList>
    </citation>
    <scope>NUCLEOTIDE SEQUENCE [LARGE SCALE GENOMIC DNA]</scope>
    <source>
        <strain evidence="2 3">JPCC DA0580</strain>
    </source>
</reference>
<protein>
    <submittedName>
        <fullName evidence="2">Uncharacterized protein</fullName>
    </submittedName>
</protein>
<evidence type="ECO:0000256" key="1">
    <source>
        <dbReference type="SAM" id="MobiDB-lite"/>
    </source>
</evidence>